<dbReference type="EC" id="1.14.18.1" evidence="3"/>
<evidence type="ECO:0000259" key="12">
    <source>
        <dbReference type="Pfam" id="PF00264"/>
    </source>
</evidence>
<evidence type="ECO:0000256" key="11">
    <source>
        <dbReference type="SAM" id="MobiDB-lite"/>
    </source>
</evidence>
<comment type="caution">
    <text evidence="14">The sequence shown here is derived from an EMBL/GenBank/DDBJ whole genome shotgun (WGS) entry which is preliminary data.</text>
</comment>
<evidence type="ECO:0000256" key="1">
    <source>
        <dbReference type="ARBA" id="ARBA00001973"/>
    </source>
</evidence>
<comment type="similarity">
    <text evidence="2">Belongs to the tyrosinase family.</text>
</comment>
<dbReference type="Pfam" id="PF00264">
    <property type="entry name" value="Tyrosinase"/>
    <property type="match status" value="1"/>
</dbReference>
<gene>
    <name evidence="14" type="ORF">LECACI_7A004988</name>
</gene>
<dbReference type="AlphaFoldDB" id="A0AAI9EBC0"/>
<accession>A0AAI9EBC0</accession>
<dbReference type="InterPro" id="IPR050316">
    <property type="entry name" value="Tyrosinase/Hemocyanin"/>
</dbReference>
<keyword evidence="7" id="KW-0503">Monooxygenase</keyword>
<dbReference type="GO" id="GO:0004503">
    <property type="term" value="F:tyrosinase activity"/>
    <property type="evidence" value="ECO:0007669"/>
    <property type="project" value="UniProtKB-EC"/>
</dbReference>
<evidence type="ECO:0000256" key="9">
    <source>
        <dbReference type="ARBA" id="ARBA00048233"/>
    </source>
</evidence>
<proteinExistence type="inferred from homology"/>
<keyword evidence="4" id="KW-0479">Metal-binding</keyword>
<evidence type="ECO:0000256" key="4">
    <source>
        <dbReference type="ARBA" id="ARBA00022723"/>
    </source>
</evidence>
<evidence type="ECO:0000256" key="10">
    <source>
        <dbReference type="ARBA" id="ARBA00048881"/>
    </source>
</evidence>
<name>A0AAI9EBC0_9PEZI</name>
<evidence type="ECO:0000313" key="15">
    <source>
        <dbReference type="Proteomes" id="UP001296104"/>
    </source>
</evidence>
<dbReference type="PANTHER" id="PTHR11474:SF76">
    <property type="entry name" value="SHKT DOMAIN-CONTAINING PROTEIN"/>
    <property type="match status" value="1"/>
</dbReference>
<reference evidence="14" key="1">
    <citation type="submission" date="2023-11" db="EMBL/GenBank/DDBJ databases">
        <authorList>
            <person name="Alioto T."/>
            <person name="Alioto T."/>
            <person name="Gomez Garrido J."/>
        </authorList>
    </citation>
    <scope>NUCLEOTIDE SEQUENCE</scope>
</reference>
<protein>
    <recommendedName>
        <fullName evidence="3">tyrosinase</fullName>
        <ecNumber evidence="3">1.14.18.1</ecNumber>
    </recommendedName>
</protein>
<dbReference type="InterPro" id="IPR002227">
    <property type="entry name" value="Tyrosinase_Cu-bd"/>
</dbReference>
<comment type="catalytic activity">
    <reaction evidence="9">
        <text>2 L-dopa + O2 = 2 L-dopaquinone + 2 H2O</text>
        <dbReference type="Rhea" id="RHEA:34287"/>
        <dbReference type="ChEBI" id="CHEBI:15377"/>
        <dbReference type="ChEBI" id="CHEBI:15379"/>
        <dbReference type="ChEBI" id="CHEBI:57504"/>
        <dbReference type="ChEBI" id="CHEBI:57924"/>
        <dbReference type="EC" id="1.14.18.1"/>
    </reaction>
</comment>
<dbReference type="Gene3D" id="2.60.310.20">
    <property type="match status" value="1"/>
</dbReference>
<evidence type="ECO:0000259" key="13">
    <source>
        <dbReference type="Pfam" id="PF18132"/>
    </source>
</evidence>
<feature type="domain" description="Tyrosinase copper-binding" evidence="12">
    <location>
        <begin position="27"/>
        <end position="279"/>
    </location>
</feature>
<feature type="domain" description="Tyrosinase C-terminal" evidence="13">
    <location>
        <begin position="398"/>
        <end position="539"/>
    </location>
</feature>
<evidence type="ECO:0000256" key="8">
    <source>
        <dbReference type="ARBA" id="ARBA00023101"/>
    </source>
</evidence>
<dbReference type="InterPro" id="IPR008922">
    <property type="entry name" value="Di-copper_centre_dom_sf"/>
</dbReference>
<keyword evidence="8" id="KW-0470">Melanin biosynthesis</keyword>
<feature type="region of interest" description="Disordered" evidence="11">
    <location>
        <begin position="466"/>
        <end position="487"/>
    </location>
</feature>
<dbReference type="InterPro" id="IPR041640">
    <property type="entry name" value="Tyrosinase_C"/>
</dbReference>
<keyword evidence="15" id="KW-1185">Reference proteome</keyword>
<comment type="catalytic activity">
    <reaction evidence="10">
        <text>L-tyrosine + O2 = L-dopaquinone + H2O</text>
        <dbReference type="Rhea" id="RHEA:18117"/>
        <dbReference type="ChEBI" id="CHEBI:15377"/>
        <dbReference type="ChEBI" id="CHEBI:15379"/>
        <dbReference type="ChEBI" id="CHEBI:57924"/>
        <dbReference type="ChEBI" id="CHEBI:58315"/>
        <dbReference type="EC" id="1.14.18.1"/>
    </reaction>
</comment>
<sequence length="584" mass="63740">MMKDTEMFNLYLLGLRHFMDSPESDKLSYKNIASVHGRPYGPFDGVYAKTNTSEPGYCAHVSNVFATWHRGYVLLMEQVLFEHVIAVVNMFPSGQTRQRLAEIALRIRQPVWDWAAPTSDGSSVWPAIFSQQNVTVDGPNGTTTINNPLYSYTFQTAPGVPFAYNPFASWTQTMRYPTAWTQNATSQDNLLGPVLDNSRNNRMNRVYNLLAYYGNFSQFSNEAWIEDDAQNADSLESIHDDIHDAVGQNGHMTFLDYAAFDISFWFHHCMLDRLFAMWQFLHPDSYVEPMAAMAPTYVTAIGDVMDVDSALAPFHSDSQGNFHTSETLRDPTAYGYTYPELVNATPDSLRAAINRMYGANAAAGGLLQRSIHAASADGDASHYIGPPGAKADGSYRHYTANIVSQKHTALTGSYAVYIFLGGGEAAGAATGNPNATDACWPTDPNLVGTHSIFAAVSSQEAATLVPGAAATDGPPPPPPSSSSRHWKVSGTVPLTDALLKKAQSGELESMHDGDVQAYLRAHLHWRVSMMDGTPLDPTGDVNVTITVVSQDFQPAASEAQFPRPVSGSFHAWKHITQGKAGGCE</sequence>
<keyword evidence="5" id="KW-0560">Oxidoreductase</keyword>
<evidence type="ECO:0000256" key="5">
    <source>
        <dbReference type="ARBA" id="ARBA00023002"/>
    </source>
</evidence>
<evidence type="ECO:0000256" key="2">
    <source>
        <dbReference type="ARBA" id="ARBA00009928"/>
    </source>
</evidence>
<dbReference type="Gene3D" id="1.10.1280.10">
    <property type="entry name" value="Di-copper center containing domain from catechol oxidase"/>
    <property type="match status" value="1"/>
</dbReference>
<evidence type="ECO:0000256" key="3">
    <source>
        <dbReference type="ARBA" id="ARBA00011906"/>
    </source>
</evidence>
<dbReference type="GO" id="GO:0042438">
    <property type="term" value="P:melanin biosynthetic process"/>
    <property type="evidence" value="ECO:0007669"/>
    <property type="project" value="UniProtKB-KW"/>
</dbReference>
<organism evidence="14 15">
    <name type="scientific">Lecanosticta acicola</name>
    <dbReference type="NCBI Taxonomy" id="111012"/>
    <lineage>
        <taxon>Eukaryota</taxon>
        <taxon>Fungi</taxon>
        <taxon>Dikarya</taxon>
        <taxon>Ascomycota</taxon>
        <taxon>Pezizomycotina</taxon>
        <taxon>Dothideomycetes</taxon>
        <taxon>Dothideomycetidae</taxon>
        <taxon>Mycosphaerellales</taxon>
        <taxon>Mycosphaerellaceae</taxon>
        <taxon>Lecanosticta</taxon>
    </lineage>
</organism>
<evidence type="ECO:0000256" key="7">
    <source>
        <dbReference type="ARBA" id="ARBA00023033"/>
    </source>
</evidence>
<keyword evidence="6" id="KW-0186">Copper</keyword>
<comment type="cofactor">
    <cofactor evidence="1">
        <name>Cu(2+)</name>
        <dbReference type="ChEBI" id="CHEBI:29036"/>
    </cofactor>
</comment>
<dbReference type="Proteomes" id="UP001296104">
    <property type="component" value="Unassembled WGS sequence"/>
</dbReference>
<dbReference type="EMBL" id="CAVMBE010000030">
    <property type="protein sequence ID" value="CAK4025841.1"/>
    <property type="molecule type" value="Genomic_DNA"/>
</dbReference>
<dbReference type="PRINTS" id="PR00092">
    <property type="entry name" value="TYROSINASE"/>
</dbReference>
<dbReference type="GO" id="GO:0046872">
    <property type="term" value="F:metal ion binding"/>
    <property type="evidence" value="ECO:0007669"/>
    <property type="project" value="UniProtKB-KW"/>
</dbReference>
<dbReference type="Pfam" id="PF18132">
    <property type="entry name" value="Tyrosinase_C"/>
    <property type="match status" value="1"/>
</dbReference>
<evidence type="ECO:0000313" key="14">
    <source>
        <dbReference type="EMBL" id="CAK4025841.1"/>
    </source>
</evidence>
<dbReference type="PANTHER" id="PTHR11474">
    <property type="entry name" value="TYROSINASE FAMILY MEMBER"/>
    <property type="match status" value="1"/>
</dbReference>
<evidence type="ECO:0000256" key="6">
    <source>
        <dbReference type="ARBA" id="ARBA00023008"/>
    </source>
</evidence>
<dbReference type="SUPFAM" id="SSF48056">
    <property type="entry name" value="Di-copper centre-containing domain"/>
    <property type="match status" value="1"/>
</dbReference>